<gene>
    <name evidence="7" type="ORF">GCM10019016_038180</name>
</gene>
<feature type="transmembrane region" description="Helical" evidence="6">
    <location>
        <begin position="488"/>
        <end position="506"/>
    </location>
</feature>
<feature type="transmembrane region" description="Helical" evidence="6">
    <location>
        <begin position="191"/>
        <end position="212"/>
    </location>
</feature>
<evidence type="ECO:0000256" key="1">
    <source>
        <dbReference type="ARBA" id="ARBA00004141"/>
    </source>
</evidence>
<protein>
    <submittedName>
        <fullName evidence="7">APC family permease</fullName>
    </submittedName>
</protein>
<sequence length="700" mass="76212">MDVGWRLSDPPFERLRCSVVSKLTDVPKRILIGRALRSDRLGETLLPKRVALPVFASDPLSSVAYAPGEVLLVLSIAGLSAYHFSPWIAVAVVVLMFTVVASYRQNVHAYPSGGGDYEVANTNLGPRAGLTVASALLVDYVLTVAVSISSGIENLGSAIPFVVEHKVACAIGVIVLLTLMNLRGVRESGTLFAIPTYVFVAGVFTMIAWGAFRSVVLGDEMRAPTADYEIKPEHPGLAGFALVFLLLRAFSSGCAALTGVEAISNGVPAFRKPKSRNAATTLALMGLLAVTMFCGIIALAMATDVRMAENPAKDLIHDGVPLGADYVQHPVISQVAEAVFGHGSFLFLVLAAATALVLFLAANTAYNGFPLLGSILAQDRYLPRQLHTRGDRLAFSNGIVLLAGAAALLVWIYGADSTRLIQLYIVGVFVSFTLSQTGMVRHWNRLLATETEPAKRRHMIRSRAINTFGAFFTGLVLVVVLVTKFTHGAWVALLGMCIFYATMTAIRRHYDRVAEEIAAPETPGDDMARPSRVHSVVLVSKIHRPTLRALAYARLMRSDTLEAVSVNVDPAETRALHAEWERRGIDVPLKVLDSPYREVTRPVIEYVKGLRKESPRDVVSVIIPEYVVGHWYEHLLHNQSALRLKGRLLFTPGVMVTSVPYQLQSSEVARKRARKRQEWVAPGSVRRGPAERAKESSPPT</sequence>
<dbReference type="Pfam" id="PF13520">
    <property type="entry name" value="AA_permease_2"/>
    <property type="match status" value="1"/>
</dbReference>
<feature type="region of interest" description="Disordered" evidence="5">
    <location>
        <begin position="679"/>
        <end position="700"/>
    </location>
</feature>
<keyword evidence="2 6" id="KW-0812">Transmembrane</keyword>
<evidence type="ECO:0000256" key="5">
    <source>
        <dbReference type="SAM" id="MobiDB-lite"/>
    </source>
</evidence>
<comment type="subcellular location">
    <subcellularLocation>
        <location evidence="1">Membrane</location>
        <topology evidence="1">Multi-pass membrane protein</topology>
    </subcellularLocation>
</comment>
<evidence type="ECO:0000256" key="4">
    <source>
        <dbReference type="ARBA" id="ARBA00023136"/>
    </source>
</evidence>
<feature type="transmembrane region" description="Helical" evidence="6">
    <location>
        <begin position="158"/>
        <end position="179"/>
    </location>
</feature>
<feature type="transmembrane region" description="Helical" evidence="6">
    <location>
        <begin position="420"/>
        <end position="443"/>
    </location>
</feature>
<keyword evidence="4 6" id="KW-0472">Membrane</keyword>
<dbReference type="InterPro" id="IPR053153">
    <property type="entry name" value="APC_K+_Transporter"/>
</dbReference>
<feature type="transmembrane region" description="Helical" evidence="6">
    <location>
        <begin position="464"/>
        <end position="482"/>
    </location>
</feature>
<dbReference type="Gene3D" id="1.20.1740.10">
    <property type="entry name" value="Amino acid/polyamine transporter I"/>
    <property type="match status" value="1"/>
</dbReference>
<feature type="compositionally biased region" description="Basic and acidic residues" evidence="5">
    <location>
        <begin position="688"/>
        <end position="700"/>
    </location>
</feature>
<proteinExistence type="predicted"/>
<evidence type="ECO:0000313" key="8">
    <source>
        <dbReference type="Proteomes" id="UP001501455"/>
    </source>
</evidence>
<accession>A0ABP6TN53</accession>
<comment type="caution">
    <text evidence="7">The sequence shown here is derived from an EMBL/GenBank/DDBJ whole genome shotgun (WGS) entry which is preliminary data.</text>
</comment>
<feature type="transmembrane region" description="Helical" evidence="6">
    <location>
        <begin position="393"/>
        <end position="414"/>
    </location>
</feature>
<feature type="transmembrane region" description="Helical" evidence="6">
    <location>
        <begin position="281"/>
        <end position="302"/>
    </location>
</feature>
<feature type="transmembrane region" description="Helical" evidence="6">
    <location>
        <begin position="345"/>
        <end position="372"/>
    </location>
</feature>
<dbReference type="Proteomes" id="UP001501455">
    <property type="component" value="Unassembled WGS sequence"/>
</dbReference>
<feature type="transmembrane region" description="Helical" evidence="6">
    <location>
        <begin position="84"/>
        <end position="103"/>
    </location>
</feature>
<dbReference type="EMBL" id="BAAAXF010000025">
    <property type="protein sequence ID" value="GAA3496717.1"/>
    <property type="molecule type" value="Genomic_DNA"/>
</dbReference>
<keyword evidence="3 6" id="KW-1133">Transmembrane helix</keyword>
<feature type="transmembrane region" description="Helical" evidence="6">
    <location>
        <begin position="130"/>
        <end position="152"/>
    </location>
</feature>
<evidence type="ECO:0000256" key="6">
    <source>
        <dbReference type="SAM" id="Phobius"/>
    </source>
</evidence>
<dbReference type="PANTHER" id="PTHR47704:SF1">
    <property type="entry name" value="POTASSIUM TRANSPORTER KIMA"/>
    <property type="match status" value="1"/>
</dbReference>
<keyword evidence="8" id="KW-1185">Reference proteome</keyword>
<reference evidence="8" key="1">
    <citation type="journal article" date="2019" name="Int. J. Syst. Evol. Microbiol.">
        <title>The Global Catalogue of Microorganisms (GCM) 10K type strain sequencing project: providing services to taxonomists for standard genome sequencing and annotation.</title>
        <authorList>
            <consortium name="The Broad Institute Genomics Platform"/>
            <consortium name="The Broad Institute Genome Sequencing Center for Infectious Disease"/>
            <person name="Wu L."/>
            <person name="Ma J."/>
        </authorList>
    </citation>
    <scope>NUCLEOTIDE SEQUENCE [LARGE SCALE GENOMIC DNA]</scope>
    <source>
        <strain evidence="8">JCM 4816</strain>
    </source>
</reference>
<dbReference type="PANTHER" id="PTHR47704">
    <property type="entry name" value="POTASSIUM TRANSPORTER KIMA"/>
    <property type="match status" value="1"/>
</dbReference>
<dbReference type="InterPro" id="IPR002293">
    <property type="entry name" value="AA/rel_permease1"/>
</dbReference>
<evidence type="ECO:0000256" key="3">
    <source>
        <dbReference type="ARBA" id="ARBA00022989"/>
    </source>
</evidence>
<evidence type="ECO:0000256" key="2">
    <source>
        <dbReference type="ARBA" id="ARBA00022692"/>
    </source>
</evidence>
<feature type="transmembrane region" description="Helical" evidence="6">
    <location>
        <begin position="237"/>
        <end position="260"/>
    </location>
</feature>
<name>A0ABP6TN53_9ACTN</name>
<evidence type="ECO:0000313" key="7">
    <source>
        <dbReference type="EMBL" id="GAA3496717.1"/>
    </source>
</evidence>
<organism evidence="7 8">
    <name type="scientific">Streptomyces prasinosporus</name>
    <dbReference type="NCBI Taxonomy" id="68256"/>
    <lineage>
        <taxon>Bacteria</taxon>
        <taxon>Bacillati</taxon>
        <taxon>Actinomycetota</taxon>
        <taxon>Actinomycetes</taxon>
        <taxon>Kitasatosporales</taxon>
        <taxon>Streptomycetaceae</taxon>
        <taxon>Streptomyces</taxon>
        <taxon>Streptomyces albogriseolus group</taxon>
    </lineage>
</organism>